<evidence type="ECO:0000256" key="1">
    <source>
        <dbReference type="ARBA" id="ARBA00000316"/>
    </source>
</evidence>
<evidence type="ECO:0000256" key="5">
    <source>
        <dbReference type="HAMAP-Rule" id="MF_01201"/>
    </source>
</evidence>
<feature type="binding site" evidence="5 7">
    <location>
        <position position="315"/>
    </location>
    <ligand>
        <name>substrate</name>
    </ligand>
</feature>
<evidence type="ECO:0000256" key="6">
    <source>
        <dbReference type="PIRSR" id="PIRSR600821-50"/>
    </source>
</evidence>
<dbReference type="Pfam" id="PF00842">
    <property type="entry name" value="Ala_racemase_C"/>
    <property type="match status" value="1"/>
</dbReference>
<dbReference type="GO" id="GO:0030170">
    <property type="term" value="F:pyridoxal phosphate binding"/>
    <property type="evidence" value="ECO:0007669"/>
    <property type="project" value="UniProtKB-UniRule"/>
</dbReference>
<comment type="cofactor">
    <cofactor evidence="2 5 6">
        <name>pyridoxal 5'-phosphate</name>
        <dbReference type="ChEBI" id="CHEBI:597326"/>
    </cofactor>
</comment>
<comment type="function">
    <text evidence="5">Catalyzes the interconversion of L-alanine and D-alanine. May also act on other amino acids.</text>
</comment>
<feature type="active site" description="Proton acceptor; specific for D-alanine" evidence="5">
    <location>
        <position position="40"/>
    </location>
</feature>
<dbReference type="GO" id="GO:0005829">
    <property type="term" value="C:cytosol"/>
    <property type="evidence" value="ECO:0007669"/>
    <property type="project" value="TreeGrafter"/>
</dbReference>
<evidence type="ECO:0000259" key="8">
    <source>
        <dbReference type="SMART" id="SM01005"/>
    </source>
</evidence>
<dbReference type="Proteomes" id="UP000003987">
    <property type="component" value="Unassembled WGS sequence"/>
</dbReference>
<dbReference type="SMART" id="SM01005">
    <property type="entry name" value="Ala_racemase_C"/>
    <property type="match status" value="1"/>
</dbReference>
<dbReference type="CDD" id="cd00430">
    <property type="entry name" value="PLPDE_III_AR"/>
    <property type="match status" value="1"/>
</dbReference>
<dbReference type="UniPathway" id="UPA00042">
    <property type="reaction ID" value="UER00497"/>
</dbReference>
<dbReference type="Gene3D" id="3.20.20.10">
    <property type="entry name" value="Alanine racemase"/>
    <property type="match status" value="1"/>
</dbReference>
<accession>C7XXD3</accession>
<evidence type="ECO:0000256" key="7">
    <source>
        <dbReference type="PIRSR" id="PIRSR600821-52"/>
    </source>
</evidence>
<dbReference type="OrthoDB" id="9813814at2"/>
<feature type="active site" description="Proton acceptor; specific for L-alanine" evidence="5">
    <location>
        <position position="268"/>
    </location>
</feature>
<evidence type="ECO:0000313" key="10">
    <source>
        <dbReference type="Proteomes" id="UP000003987"/>
    </source>
</evidence>
<comment type="pathway">
    <text evidence="5">Amino-acid biosynthesis; D-alanine biosynthesis; D-alanine from L-alanine: step 1/1.</text>
</comment>
<sequence>MNSARLRNTNVVVDLGALRHNIRAQKAALPAGSHIFGVVKADAYGNGMTQVAHVLSEEGVAGFCVALLDEGFTLRNAGLQETILVLGITPVQYAPLAAENGISLTVGSVDWLKEYQQVAQTNHVRQPLKVHLGLDTGMGRIGFQDVTEFKQALQLVQTPEFEFEGIFTHFATVDSADKTYFEHQLTKWKQFLAVVDHRPRYVHMANSATGLWHQQDIESNTVRMGISLYGCNPSGRELQPSFELQPVTSLITHATFVKKLHRGESVSYGATYTAQQDEWVATLPVGYADGYRRELTGYHVLVNGQVCDILGRICMDQMMIRLPHQMPVGTEAVLLGRSGDQEITATDLADQLGTINYEVLTGFGDRLARKYIDCQEEE</sequence>
<dbReference type="PANTHER" id="PTHR30511:SF0">
    <property type="entry name" value="ALANINE RACEMASE, CATABOLIC-RELATED"/>
    <property type="match status" value="1"/>
</dbReference>
<dbReference type="EC" id="5.1.1.1" evidence="5"/>
<organism evidence="9 10">
    <name type="scientific">Limosilactobacillus coleohominis 101-4-CHN</name>
    <dbReference type="NCBI Taxonomy" id="575594"/>
    <lineage>
        <taxon>Bacteria</taxon>
        <taxon>Bacillati</taxon>
        <taxon>Bacillota</taxon>
        <taxon>Bacilli</taxon>
        <taxon>Lactobacillales</taxon>
        <taxon>Lactobacillaceae</taxon>
        <taxon>Limosilactobacillus</taxon>
    </lineage>
</organism>
<dbReference type="InterPro" id="IPR001608">
    <property type="entry name" value="Ala_racemase_N"/>
</dbReference>
<dbReference type="InterPro" id="IPR011079">
    <property type="entry name" value="Ala_racemase_C"/>
</dbReference>
<dbReference type="HAMAP" id="MF_01201">
    <property type="entry name" value="Ala_racemase"/>
    <property type="match status" value="1"/>
</dbReference>
<dbReference type="EMBL" id="GG698805">
    <property type="protein sequence ID" value="EEU29953.1"/>
    <property type="molecule type" value="Genomic_DNA"/>
</dbReference>
<feature type="binding site" evidence="5 7">
    <location>
        <position position="140"/>
    </location>
    <ligand>
        <name>substrate</name>
    </ligand>
</feature>
<keyword evidence="3 5" id="KW-0663">Pyridoxal phosphate</keyword>
<dbReference type="eggNOG" id="COG0787">
    <property type="taxonomic scope" value="Bacteria"/>
</dbReference>
<feature type="domain" description="Alanine racemase C-terminal" evidence="8">
    <location>
        <begin position="247"/>
        <end position="372"/>
    </location>
</feature>
<dbReference type="InterPro" id="IPR029066">
    <property type="entry name" value="PLP-binding_barrel"/>
</dbReference>
<protein>
    <recommendedName>
        <fullName evidence="5">Alanine racemase</fullName>
        <ecNumber evidence="5">5.1.1.1</ecNumber>
    </recommendedName>
</protein>
<dbReference type="FunFam" id="3.20.20.10:FF:000002">
    <property type="entry name" value="Alanine racemase"/>
    <property type="match status" value="1"/>
</dbReference>
<dbReference type="PANTHER" id="PTHR30511">
    <property type="entry name" value="ALANINE RACEMASE"/>
    <property type="match status" value="1"/>
</dbReference>
<feature type="modified residue" description="N6-(pyridoxal phosphate)lysine" evidence="5 6">
    <location>
        <position position="40"/>
    </location>
</feature>
<dbReference type="FunFam" id="2.40.37.10:FF:000006">
    <property type="entry name" value="Alanine racemase"/>
    <property type="match status" value="1"/>
</dbReference>
<evidence type="ECO:0000256" key="4">
    <source>
        <dbReference type="ARBA" id="ARBA00023235"/>
    </source>
</evidence>
<proteinExistence type="inferred from homology"/>
<dbReference type="GO" id="GO:0009252">
    <property type="term" value="P:peptidoglycan biosynthetic process"/>
    <property type="evidence" value="ECO:0007669"/>
    <property type="project" value="TreeGrafter"/>
</dbReference>
<dbReference type="HOGENOM" id="CLU_028393_2_1_9"/>
<keyword evidence="10" id="KW-1185">Reference proteome</keyword>
<dbReference type="PRINTS" id="PR00992">
    <property type="entry name" value="ALARACEMASE"/>
</dbReference>
<dbReference type="Pfam" id="PF01168">
    <property type="entry name" value="Ala_racemase_N"/>
    <property type="match status" value="1"/>
</dbReference>
<name>C7XXD3_9LACO</name>
<dbReference type="AlphaFoldDB" id="C7XXD3"/>
<dbReference type="SUPFAM" id="SSF50621">
    <property type="entry name" value="Alanine racemase C-terminal domain-like"/>
    <property type="match status" value="1"/>
</dbReference>
<dbReference type="SUPFAM" id="SSF51419">
    <property type="entry name" value="PLP-binding barrel"/>
    <property type="match status" value="1"/>
</dbReference>
<dbReference type="InterPro" id="IPR000821">
    <property type="entry name" value="Ala_racemase"/>
</dbReference>
<dbReference type="GO" id="GO:0030632">
    <property type="term" value="P:D-alanine biosynthetic process"/>
    <property type="evidence" value="ECO:0007669"/>
    <property type="project" value="UniProtKB-UniRule"/>
</dbReference>
<evidence type="ECO:0000256" key="3">
    <source>
        <dbReference type="ARBA" id="ARBA00022898"/>
    </source>
</evidence>
<comment type="catalytic activity">
    <reaction evidence="1 5">
        <text>L-alanine = D-alanine</text>
        <dbReference type="Rhea" id="RHEA:20249"/>
        <dbReference type="ChEBI" id="CHEBI:57416"/>
        <dbReference type="ChEBI" id="CHEBI:57972"/>
        <dbReference type="EC" id="5.1.1.1"/>
    </reaction>
</comment>
<comment type="similarity">
    <text evidence="5">Belongs to the alanine racemase family.</text>
</comment>
<reference evidence="9 10" key="1">
    <citation type="submission" date="2009-06" db="EMBL/GenBank/DDBJ databases">
        <title>The Genome Sequence of Lactobacillus coleohominis strain 101-4-CHN.</title>
        <authorList>
            <consortium name="The Broad Institute Genome Sequencing Platform"/>
            <person name="Ward D."/>
            <person name="Young S.K."/>
            <person name="Zeng Q."/>
            <person name="Koehrsen M."/>
            <person name="Alvarado L."/>
            <person name="Berlin A."/>
            <person name="Borenstein D."/>
            <person name="Chen Z."/>
            <person name="Engels R."/>
            <person name="Freedman E."/>
            <person name="Gellesch M."/>
            <person name="Goldberg J."/>
            <person name="Griggs A."/>
            <person name="Gujja S."/>
            <person name="Heiman D."/>
            <person name="Hepburn T."/>
            <person name="Howarth C."/>
            <person name="Jen D."/>
            <person name="Larson L."/>
            <person name="Lewis B."/>
            <person name="Mehta T."/>
            <person name="Park D."/>
            <person name="Pearson M."/>
            <person name="Roberts A."/>
            <person name="Saif S."/>
            <person name="Shea T."/>
            <person name="Shenoy N."/>
            <person name="Sisk P."/>
            <person name="Stolte C."/>
            <person name="Sykes S."/>
            <person name="Walk T."/>
            <person name="White J."/>
            <person name="Yandava C."/>
            <person name="Liu Y."/>
            <person name="Xu Q."/>
            <person name="Lander E."/>
            <person name="Nusbaum C."/>
            <person name="Galagan J."/>
            <person name="Birren B."/>
        </authorList>
    </citation>
    <scope>NUCLEOTIDE SEQUENCE [LARGE SCALE GENOMIC DNA]</scope>
    <source>
        <strain evidence="9 10">101-4-CHN</strain>
    </source>
</reference>
<dbReference type="InterPro" id="IPR020622">
    <property type="entry name" value="Ala_racemase_pyridoxalP-BS"/>
</dbReference>
<dbReference type="NCBIfam" id="TIGR00492">
    <property type="entry name" value="alr"/>
    <property type="match status" value="1"/>
</dbReference>
<dbReference type="GO" id="GO:0008784">
    <property type="term" value="F:alanine racemase activity"/>
    <property type="evidence" value="ECO:0007669"/>
    <property type="project" value="UniProtKB-UniRule"/>
</dbReference>
<dbReference type="PROSITE" id="PS00395">
    <property type="entry name" value="ALANINE_RACEMASE"/>
    <property type="match status" value="1"/>
</dbReference>
<dbReference type="InterPro" id="IPR009006">
    <property type="entry name" value="Ala_racemase/Decarboxylase_C"/>
</dbReference>
<gene>
    <name evidence="9" type="primary">alr</name>
    <name evidence="9" type="ORF">HMPREF0501_01418</name>
</gene>
<dbReference type="STRING" id="575594.HMPREF0501_01418"/>
<keyword evidence="4 5" id="KW-0413">Isomerase</keyword>
<evidence type="ECO:0000313" key="9">
    <source>
        <dbReference type="EMBL" id="EEU29953.1"/>
    </source>
</evidence>
<evidence type="ECO:0000256" key="2">
    <source>
        <dbReference type="ARBA" id="ARBA00001933"/>
    </source>
</evidence>
<dbReference type="Gene3D" id="2.40.37.10">
    <property type="entry name" value="Lyase, Ornithine Decarboxylase, Chain A, domain 1"/>
    <property type="match status" value="1"/>
</dbReference>
<dbReference type="RefSeq" id="WP_006917337.1">
    <property type="nucleotide sequence ID" value="NZ_GG698805.1"/>
</dbReference>